<keyword evidence="4" id="KW-1185">Reference proteome</keyword>
<feature type="domain" description="G-patch" evidence="2">
    <location>
        <begin position="136"/>
        <end position="184"/>
    </location>
</feature>
<dbReference type="OrthoDB" id="20282at2759"/>
<evidence type="ECO:0000259" key="2">
    <source>
        <dbReference type="PROSITE" id="PS50174"/>
    </source>
</evidence>
<feature type="region of interest" description="Disordered" evidence="1">
    <location>
        <begin position="183"/>
        <end position="213"/>
    </location>
</feature>
<evidence type="ECO:0000256" key="1">
    <source>
        <dbReference type="SAM" id="MobiDB-lite"/>
    </source>
</evidence>
<dbReference type="PANTHER" id="PTHR20923">
    <property type="entry name" value="BAT4 PROTEIN-RELATED"/>
    <property type="match status" value="1"/>
</dbReference>
<sequence>MQRRREITYDDGYGAEEEDIPLHRKQAFGAGLKRKRVEFVPAKDPDGGISTTLAATKSTSTAIGDLYASIVLKGGSKDASSSSTPKSESAAATTEGEVETCPICSLPATTSSGPHEVSLAHQVCLTHSHPPSHLDRSRMGLRALKAQGWDPDARRGLGREGEGMMYPIKVVAKEDTLGVGAKMPESVRKKEKEEKPKKLNPKEMRKLAEKEKRRNERLQGEIFGRVDVERYLRGDGSC</sequence>
<feature type="compositionally biased region" description="Low complexity" evidence="1">
    <location>
        <begin position="77"/>
        <end position="95"/>
    </location>
</feature>
<dbReference type="PROSITE" id="PS50174">
    <property type="entry name" value="G_PATCH"/>
    <property type="match status" value="1"/>
</dbReference>
<proteinExistence type="predicted"/>
<dbReference type="InterPro" id="IPR000467">
    <property type="entry name" value="G_patch_dom"/>
</dbReference>
<evidence type="ECO:0000313" key="3">
    <source>
        <dbReference type="EMBL" id="KAH6895643.1"/>
    </source>
</evidence>
<accession>A0A9P9ATA0</accession>
<organism evidence="3 4">
    <name type="scientific">Thelonectria olida</name>
    <dbReference type="NCBI Taxonomy" id="1576542"/>
    <lineage>
        <taxon>Eukaryota</taxon>
        <taxon>Fungi</taxon>
        <taxon>Dikarya</taxon>
        <taxon>Ascomycota</taxon>
        <taxon>Pezizomycotina</taxon>
        <taxon>Sordariomycetes</taxon>
        <taxon>Hypocreomycetidae</taxon>
        <taxon>Hypocreales</taxon>
        <taxon>Nectriaceae</taxon>
        <taxon>Thelonectria</taxon>
    </lineage>
</organism>
<dbReference type="EMBL" id="JAGPYM010000004">
    <property type="protein sequence ID" value="KAH6895643.1"/>
    <property type="molecule type" value="Genomic_DNA"/>
</dbReference>
<dbReference type="GO" id="GO:0003676">
    <property type="term" value="F:nucleic acid binding"/>
    <property type="evidence" value="ECO:0007669"/>
    <property type="project" value="InterPro"/>
</dbReference>
<protein>
    <recommendedName>
        <fullName evidence="2">G-patch domain-containing protein</fullName>
    </recommendedName>
</protein>
<name>A0A9P9ATA0_9HYPO</name>
<evidence type="ECO:0000313" key="4">
    <source>
        <dbReference type="Proteomes" id="UP000777438"/>
    </source>
</evidence>
<dbReference type="AlphaFoldDB" id="A0A9P9ATA0"/>
<dbReference type="PANTHER" id="PTHR20923:SF1">
    <property type="entry name" value="G PATCH DOMAIN AND ANKYRIN REPEAT-CONTAINING PROTEIN 1"/>
    <property type="match status" value="1"/>
</dbReference>
<dbReference type="SMART" id="SM00443">
    <property type="entry name" value="G_patch"/>
    <property type="match status" value="1"/>
</dbReference>
<dbReference type="Proteomes" id="UP000777438">
    <property type="component" value="Unassembled WGS sequence"/>
</dbReference>
<gene>
    <name evidence="3" type="ORF">B0T10DRAFT_557835</name>
</gene>
<reference evidence="3 4" key="1">
    <citation type="journal article" date="2021" name="Nat. Commun.">
        <title>Genetic determinants of endophytism in the Arabidopsis root mycobiome.</title>
        <authorList>
            <person name="Mesny F."/>
            <person name="Miyauchi S."/>
            <person name="Thiergart T."/>
            <person name="Pickel B."/>
            <person name="Atanasova L."/>
            <person name="Karlsson M."/>
            <person name="Huettel B."/>
            <person name="Barry K.W."/>
            <person name="Haridas S."/>
            <person name="Chen C."/>
            <person name="Bauer D."/>
            <person name="Andreopoulos W."/>
            <person name="Pangilinan J."/>
            <person name="LaButti K."/>
            <person name="Riley R."/>
            <person name="Lipzen A."/>
            <person name="Clum A."/>
            <person name="Drula E."/>
            <person name="Henrissat B."/>
            <person name="Kohler A."/>
            <person name="Grigoriev I.V."/>
            <person name="Martin F.M."/>
            <person name="Hacquard S."/>
        </authorList>
    </citation>
    <scope>NUCLEOTIDE SEQUENCE [LARGE SCALE GENOMIC DNA]</scope>
    <source>
        <strain evidence="3 4">MPI-CAGE-CH-0241</strain>
    </source>
</reference>
<feature type="region of interest" description="Disordered" evidence="1">
    <location>
        <begin position="75"/>
        <end position="98"/>
    </location>
</feature>
<dbReference type="Pfam" id="PF01585">
    <property type="entry name" value="G-patch"/>
    <property type="match status" value="1"/>
</dbReference>
<dbReference type="InterPro" id="IPR039146">
    <property type="entry name" value="GPANK1"/>
</dbReference>
<feature type="compositionally biased region" description="Basic and acidic residues" evidence="1">
    <location>
        <begin position="185"/>
        <end position="213"/>
    </location>
</feature>
<comment type="caution">
    <text evidence="3">The sequence shown here is derived from an EMBL/GenBank/DDBJ whole genome shotgun (WGS) entry which is preliminary data.</text>
</comment>